<dbReference type="InterPro" id="IPR051677">
    <property type="entry name" value="AfsR-DnrI-RedD_regulator"/>
</dbReference>
<gene>
    <name evidence="7" type="ORF">EDD27_3733</name>
</gene>
<dbReference type="SUPFAM" id="SSF48452">
    <property type="entry name" value="TPR-like"/>
    <property type="match status" value="1"/>
</dbReference>
<protein>
    <submittedName>
        <fullName evidence="7">DNA-binding SARP family transcriptional activator</fullName>
    </submittedName>
</protein>
<name>A0A438M664_9ACTN</name>
<evidence type="ECO:0000256" key="1">
    <source>
        <dbReference type="ARBA" id="ARBA00005820"/>
    </source>
</evidence>
<dbReference type="AlphaFoldDB" id="A0A438M664"/>
<evidence type="ECO:0000313" key="7">
    <source>
        <dbReference type="EMBL" id="RVX41241.1"/>
    </source>
</evidence>
<organism evidence="7 8">
    <name type="scientific">Nonomuraea polychroma</name>
    <dbReference type="NCBI Taxonomy" id="46176"/>
    <lineage>
        <taxon>Bacteria</taxon>
        <taxon>Bacillati</taxon>
        <taxon>Actinomycetota</taxon>
        <taxon>Actinomycetes</taxon>
        <taxon>Streptosporangiales</taxon>
        <taxon>Streptosporangiaceae</taxon>
        <taxon>Nonomuraea</taxon>
    </lineage>
</organism>
<dbReference type="PANTHER" id="PTHR35807">
    <property type="entry name" value="TRANSCRIPTIONAL REGULATOR REDD-RELATED"/>
    <property type="match status" value="1"/>
</dbReference>
<dbReference type="EMBL" id="SAUN01000001">
    <property type="protein sequence ID" value="RVX41241.1"/>
    <property type="molecule type" value="Genomic_DNA"/>
</dbReference>
<dbReference type="CDD" id="cd15831">
    <property type="entry name" value="BTAD"/>
    <property type="match status" value="1"/>
</dbReference>
<dbReference type="InterPro" id="IPR036388">
    <property type="entry name" value="WH-like_DNA-bd_sf"/>
</dbReference>
<dbReference type="PANTHER" id="PTHR35807:SF1">
    <property type="entry name" value="TRANSCRIPTIONAL REGULATOR REDD"/>
    <property type="match status" value="1"/>
</dbReference>
<keyword evidence="2" id="KW-0805">Transcription regulation</keyword>
<evidence type="ECO:0000313" key="8">
    <source>
        <dbReference type="Proteomes" id="UP000284824"/>
    </source>
</evidence>
<dbReference type="SUPFAM" id="SSF46894">
    <property type="entry name" value="C-terminal effector domain of the bipartite response regulators"/>
    <property type="match status" value="1"/>
</dbReference>
<dbReference type="InterPro" id="IPR005158">
    <property type="entry name" value="BTAD"/>
</dbReference>
<dbReference type="Pfam" id="PF03704">
    <property type="entry name" value="BTAD"/>
    <property type="match status" value="1"/>
</dbReference>
<evidence type="ECO:0000259" key="6">
    <source>
        <dbReference type="PROSITE" id="PS51755"/>
    </source>
</evidence>
<dbReference type="Gene3D" id="1.10.10.10">
    <property type="entry name" value="Winged helix-like DNA-binding domain superfamily/Winged helix DNA-binding domain"/>
    <property type="match status" value="1"/>
</dbReference>
<dbReference type="Proteomes" id="UP000284824">
    <property type="component" value="Unassembled WGS sequence"/>
</dbReference>
<evidence type="ECO:0000256" key="5">
    <source>
        <dbReference type="PROSITE-ProRule" id="PRU01091"/>
    </source>
</evidence>
<keyword evidence="3 5" id="KW-0238">DNA-binding</keyword>
<dbReference type="OrthoDB" id="134712at2"/>
<feature type="domain" description="OmpR/PhoB-type" evidence="6">
    <location>
        <begin position="1"/>
        <end position="98"/>
    </location>
</feature>
<dbReference type="SMART" id="SM01043">
    <property type="entry name" value="BTAD"/>
    <property type="match status" value="1"/>
</dbReference>
<feature type="DNA-binding region" description="OmpR/PhoB-type" evidence="5">
    <location>
        <begin position="1"/>
        <end position="98"/>
    </location>
</feature>
<keyword evidence="8" id="KW-1185">Reference proteome</keyword>
<reference evidence="7 8" key="1">
    <citation type="submission" date="2019-01" db="EMBL/GenBank/DDBJ databases">
        <title>Sequencing the genomes of 1000 actinobacteria strains.</title>
        <authorList>
            <person name="Klenk H.-P."/>
        </authorList>
    </citation>
    <scope>NUCLEOTIDE SEQUENCE [LARGE SCALE GENOMIC DNA]</scope>
    <source>
        <strain evidence="7 8">DSM 43925</strain>
    </source>
</reference>
<dbReference type="Gene3D" id="1.25.40.10">
    <property type="entry name" value="Tetratricopeptide repeat domain"/>
    <property type="match status" value="1"/>
</dbReference>
<evidence type="ECO:0000256" key="4">
    <source>
        <dbReference type="ARBA" id="ARBA00023163"/>
    </source>
</evidence>
<accession>A0A438M664</accession>
<dbReference type="InterPro" id="IPR011990">
    <property type="entry name" value="TPR-like_helical_dom_sf"/>
</dbReference>
<sequence>MRFGVLGPVTAWDEAGGVIDVKGPRHRAVLARLIVARRRVVPVTRLAADLWEGEPPPGAVGALRTFVAALRRALEPDRPPRAAPRLLVTEGPGYALRAAPDAVDAWRFEQAVAAAAALPPRQALERLEEALGWWRGPAYAEFAGQDWVRAERSRLAELRLHAIERRAEARLALGLAGEAVPDLDAHVAEHPWREDGWRLLALALYRAGRQGDALAVLRRARGLLAEHLGVDPGPRLRRLESDILHHAPHLDPVSGTADSVWAQAAAAYDRSVPAGARARLESTVTLMRDLAVTGGAGLEAARRHWVAAIAAAEELGEAELTARVIGSYDVPAIWTRSDDPGQAARIVAAAERALAALPPDAPDAVRARLLATIALESRGTHAARAGAAARQAEEIARRLDDPALLAFALNGVFMQSFSHAGLAGHRDRIGAELVALSARHGLASFEVLGHLIRLQARCAFADFTEADRHAAAAERLAERHERPLVSVFTGWYRALRLDATGRTPPDEPHETEAADQAAGAATAIEDVEAAYRQAAARLAGAGMPGLERGLLPLALLCARVRRGLPPETGEVDWGPYEPWVRPLVLLADGRRDEAASALAGVPEPPRDLLMEAMWCLVARAAVASGDREAMRRARARLTPAAAELAGAGSGLLTLGPVSEHLAGTA</sequence>
<comment type="caution">
    <text evidence="7">The sequence shown here is derived from an EMBL/GenBank/DDBJ whole genome shotgun (WGS) entry which is preliminary data.</text>
</comment>
<dbReference type="RefSeq" id="WP_127940775.1">
    <property type="nucleotide sequence ID" value="NZ_SAUN01000001.1"/>
</dbReference>
<dbReference type="PROSITE" id="PS51755">
    <property type="entry name" value="OMPR_PHOB"/>
    <property type="match status" value="1"/>
</dbReference>
<proteinExistence type="inferred from homology"/>
<evidence type="ECO:0000256" key="3">
    <source>
        <dbReference type="ARBA" id="ARBA00023125"/>
    </source>
</evidence>
<keyword evidence="4" id="KW-0804">Transcription</keyword>
<evidence type="ECO:0000256" key="2">
    <source>
        <dbReference type="ARBA" id="ARBA00023015"/>
    </source>
</evidence>
<dbReference type="GO" id="GO:0000160">
    <property type="term" value="P:phosphorelay signal transduction system"/>
    <property type="evidence" value="ECO:0007669"/>
    <property type="project" value="InterPro"/>
</dbReference>
<dbReference type="GO" id="GO:0006355">
    <property type="term" value="P:regulation of DNA-templated transcription"/>
    <property type="evidence" value="ECO:0007669"/>
    <property type="project" value="InterPro"/>
</dbReference>
<dbReference type="GO" id="GO:0003677">
    <property type="term" value="F:DNA binding"/>
    <property type="evidence" value="ECO:0007669"/>
    <property type="project" value="UniProtKB-UniRule"/>
</dbReference>
<dbReference type="InterPro" id="IPR001867">
    <property type="entry name" value="OmpR/PhoB-type_DNA-bd"/>
</dbReference>
<comment type="similarity">
    <text evidence="1">Belongs to the AfsR/DnrI/RedD regulatory family.</text>
</comment>
<dbReference type="SMART" id="SM00862">
    <property type="entry name" value="Trans_reg_C"/>
    <property type="match status" value="1"/>
</dbReference>
<dbReference type="InterPro" id="IPR016032">
    <property type="entry name" value="Sig_transdc_resp-reg_C-effctor"/>
</dbReference>